<reference evidence="1 2" key="1">
    <citation type="submission" date="2023-01" db="EMBL/GenBank/DDBJ databases">
        <title>Analysis of 21 Apiospora genomes using comparative genomics revels a genus with tremendous synthesis potential of carbohydrate active enzymes and secondary metabolites.</title>
        <authorList>
            <person name="Sorensen T."/>
        </authorList>
    </citation>
    <scope>NUCLEOTIDE SEQUENCE [LARGE SCALE GENOMIC DNA]</scope>
    <source>
        <strain evidence="1 2">CBS 83171</strain>
    </source>
</reference>
<dbReference type="Proteomes" id="UP001446871">
    <property type="component" value="Unassembled WGS sequence"/>
</dbReference>
<proteinExistence type="predicted"/>
<evidence type="ECO:0000313" key="1">
    <source>
        <dbReference type="EMBL" id="KAK8063260.1"/>
    </source>
</evidence>
<gene>
    <name evidence="1" type="ORF">PG996_007912</name>
</gene>
<name>A0ABR1UYV3_9PEZI</name>
<keyword evidence="2" id="KW-1185">Reference proteome</keyword>
<comment type="caution">
    <text evidence="1">The sequence shown here is derived from an EMBL/GenBank/DDBJ whole genome shotgun (WGS) entry which is preliminary data.</text>
</comment>
<protein>
    <submittedName>
        <fullName evidence="1">Uncharacterized protein</fullName>
    </submittedName>
</protein>
<dbReference type="EMBL" id="JAQQWM010000005">
    <property type="protein sequence ID" value="KAK8063260.1"/>
    <property type="molecule type" value="Genomic_DNA"/>
</dbReference>
<evidence type="ECO:0000313" key="2">
    <source>
        <dbReference type="Proteomes" id="UP001446871"/>
    </source>
</evidence>
<organism evidence="1 2">
    <name type="scientific">Apiospora saccharicola</name>
    <dbReference type="NCBI Taxonomy" id="335842"/>
    <lineage>
        <taxon>Eukaryota</taxon>
        <taxon>Fungi</taxon>
        <taxon>Dikarya</taxon>
        <taxon>Ascomycota</taxon>
        <taxon>Pezizomycotina</taxon>
        <taxon>Sordariomycetes</taxon>
        <taxon>Xylariomycetidae</taxon>
        <taxon>Amphisphaeriales</taxon>
        <taxon>Apiosporaceae</taxon>
        <taxon>Apiospora</taxon>
    </lineage>
</organism>
<sequence>MKGRSIFATQQGRLTLAPCWAAERDVIMLVKGAVVPYVFTPIDEHLGRLVAIKHKDLADVEGDSTSEGVAKKEKLQQELLKHQAAIGQRDAYVLVGEAYIDGFMYGERLSGDINFRYIEIV</sequence>
<accession>A0ABR1UYV3</accession>